<keyword evidence="4" id="KW-1185">Reference proteome</keyword>
<dbReference type="InterPro" id="IPR012349">
    <property type="entry name" value="Split_barrel_FMN-bd"/>
</dbReference>
<organism evidence="3 4">
    <name type="scientific">Rhizobium puerariae</name>
    <dbReference type="NCBI Taxonomy" id="1585791"/>
    <lineage>
        <taxon>Bacteria</taxon>
        <taxon>Pseudomonadati</taxon>
        <taxon>Pseudomonadota</taxon>
        <taxon>Alphaproteobacteria</taxon>
        <taxon>Hyphomicrobiales</taxon>
        <taxon>Rhizobiaceae</taxon>
        <taxon>Rhizobium/Agrobacterium group</taxon>
        <taxon>Rhizobium</taxon>
    </lineage>
</organism>
<protein>
    <submittedName>
        <fullName evidence="3">Flavin reductase</fullName>
    </submittedName>
</protein>
<evidence type="ECO:0000259" key="2">
    <source>
        <dbReference type="SMART" id="SM00903"/>
    </source>
</evidence>
<evidence type="ECO:0000256" key="1">
    <source>
        <dbReference type="ARBA" id="ARBA00023002"/>
    </source>
</evidence>
<dbReference type="PANTHER" id="PTHR30466:SF1">
    <property type="entry name" value="FMN REDUCTASE (NADH) RUTF"/>
    <property type="match status" value="1"/>
</dbReference>
<evidence type="ECO:0000313" key="4">
    <source>
        <dbReference type="Proteomes" id="UP001589692"/>
    </source>
</evidence>
<dbReference type="PANTHER" id="PTHR30466">
    <property type="entry name" value="FLAVIN REDUCTASE"/>
    <property type="match status" value="1"/>
</dbReference>
<feature type="domain" description="Flavin reductase like" evidence="2">
    <location>
        <begin position="44"/>
        <end position="191"/>
    </location>
</feature>
<reference evidence="3 4" key="1">
    <citation type="submission" date="2024-09" db="EMBL/GenBank/DDBJ databases">
        <authorList>
            <person name="Sun Q."/>
            <person name="Mori K."/>
        </authorList>
    </citation>
    <scope>NUCLEOTIDE SEQUENCE [LARGE SCALE GENOMIC DNA]</scope>
    <source>
        <strain evidence="3 4">TBRC 4938</strain>
    </source>
</reference>
<dbReference type="InterPro" id="IPR050268">
    <property type="entry name" value="NADH-dep_flavin_reductase"/>
</dbReference>
<evidence type="ECO:0000313" key="3">
    <source>
        <dbReference type="EMBL" id="MFB9950905.1"/>
    </source>
</evidence>
<dbReference type="Pfam" id="PF01613">
    <property type="entry name" value="Flavin_Reduct"/>
    <property type="match status" value="1"/>
</dbReference>
<dbReference type="Gene3D" id="2.30.110.10">
    <property type="entry name" value="Electron Transport, Fmn-binding Protein, Chain A"/>
    <property type="match status" value="1"/>
</dbReference>
<sequence length="192" mass="20613">MDIKRLLHHILVSNAGPTAYLTPFHEMPLTDQPFLDPVLYRNGMARYAGHVQVVTTEFEGVSRGVTVTAACSVSDNPPSVLVCLNGSNANNAVFGKSGVFALNSLAAHHQPLAMAFAGLSGVPLGERFLLGDWVRLVTGAPVLADAVVGFDCRLTDIKQVSTHFVMFGEVKAIHFGPEAPSLIYLDRGFHTL</sequence>
<dbReference type="Proteomes" id="UP001589692">
    <property type="component" value="Unassembled WGS sequence"/>
</dbReference>
<dbReference type="SUPFAM" id="SSF50475">
    <property type="entry name" value="FMN-binding split barrel"/>
    <property type="match status" value="1"/>
</dbReference>
<name>A0ABV6ANL2_9HYPH</name>
<accession>A0ABV6ANL2</accession>
<keyword evidence="1" id="KW-0560">Oxidoreductase</keyword>
<gene>
    <name evidence="3" type="ORF">ACFFP0_18805</name>
</gene>
<dbReference type="RefSeq" id="WP_377263634.1">
    <property type="nucleotide sequence ID" value="NZ_JBHMAA010000020.1"/>
</dbReference>
<dbReference type="EMBL" id="JBHMAA010000020">
    <property type="protein sequence ID" value="MFB9950905.1"/>
    <property type="molecule type" value="Genomic_DNA"/>
</dbReference>
<dbReference type="SMART" id="SM00903">
    <property type="entry name" value="Flavin_Reduct"/>
    <property type="match status" value="1"/>
</dbReference>
<dbReference type="InterPro" id="IPR002563">
    <property type="entry name" value="Flavin_Rdtase-like_dom"/>
</dbReference>
<proteinExistence type="predicted"/>
<comment type="caution">
    <text evidence="3">The sequence shown here is derived from an EMBL/GenBank/DDBJ whole genome shotgun (WGS) entry which is preliminary data.</text>
</comment>